<dbReference type="PROSITE" id="PS00636">
    <property type="entry name" value="DNAJ_1"/>
    <property type="match status" value="1"/>
</dbReference>
<keyword evidence="7" id="KW-0963">Cytoplasm</keyword>
<evidence type="ECO:0000256" key="22">
    <source>
        <dbReference type="PROSITE-ProRule" id="PRU00546"/>
    </source>
</evidence>
<dbReference type="CDD" id="cd10747">
    <property type="entry name" value="DnaJ_C"/>
    <property type="match status" value="1"/>
</dbReference>
<evidence type="ECO:0000256" key="8">
    <source>
        <dbReference type="ARBA" id="ARBA00022553"/>
    </source>
</evidence>
<dbReference type="Pfam" id="PF01556">
    <property type="entry name" value="DnaJ_C"/>
    <property type="match status" value="1"/>
</dbReference>
<evidence type="ECO:0000256" key="23">
    <source>
        <dbReference type="SAM" id="MobiDB-lite"/>
    </source>
</evidence>
<dbReference type="Gene3D" id="2.60.260.20">
    <property type="entry name" value="Urease metallochaperone UreE, N-terminal domain"/>
    <property type="match status" value="2"/>
</dbReference>
<dbReference type="GO" id="GO:0016020">
    <property type="term" value="C:membrane"/>
    <property type="evidence" value="ECO:0007669"/>
    <property type="project" value="UniProtKB-SubCell"/>
</dbReference>
<dbReference type="InterPro" id="IPR044713">
    <property type="entry name" value="DNJA1/2-like"/>
</dbReference>
<dbReference type="FunFam" id="2.60.260.20:FF:000003">
    <property type="entry name" value="DnaJ subfamily A member 2"/>
    <property type="match status" value="1"/>
</dbReference>
<dbReference type="InterPro" id="IPR012724">
    <property type="entry name" value="DnaJ"/>
</dbReference>
<evidence type="ECO:0000256" key="11">
    <source>
        <dbReference type="ARBA" id="ARBA00022771"/>
    </source>
</evidence>
<dbReference type="SMART" id="SM00271">
    <property type="entry name" value="DnaJ"/>
    <property type="match status" value="1"/>
</dbReference>
<evidence type="ECO:0000259" key="24">
    <source>
        <dbReference type="PROSITE" id="PS50076"/>
    </source>
</evidence>
<keyword evidence="19" id="KW-0449">Lipoprotein</keyword>
<dbReference type="GO" id="GO:0048471">
    <property type="term" value="C:perinuclear region of cytoplasm"/>
    <property type="evidence" value="ECO:0007669"/>
    <property type="project" value="UniProtKB-SubCell"/>
</dbReference>
<keyword evidence="6" id="KW-0488">Methylation</keyword>
<keyword evidence="17" id="KW-0472">Membrane</keyword>
<dbReference type="Gene3D" id="1.10.287.110">
    <property type="entry name" value="DnaJ domain"/>
    <property type="match status" value="1"/>
</dbReference>
<evidence type="ECO:0000256" key="13">
    <source>
        <dbReference type="ARBA" id="ARBA00022833"/>
    </source>
</evidence>
<dbReference type="GO" id="GO:0051082">
    <property type="term" value="F:unfolded protein binding"/>
    <property type="evidence" value="ECO:0007669"/>
    <property type="project" value="InterPro"/>
</dbReference>
<dbReference type="PROSITE" id="PS50076">
    <property type="entry name" value="DNAJ_2"/>
    <property type="match status" value="1"/>
</dbReference>
<keyword evidence="27" id="KW-1185">Reference proteome</keyword>
<dbReference type="Pfam" id="PF00226">
    <property type="entry name" value="DnaJ"/>
    <property type="match status" value="1"/>
</dbReference>
<dbReference type="InterPro" id="IPR001305">
    <property type="entry name" value="HSP_DnaJ_Cys-rich_dom"/>
</dbReference>
<proteinExistence type="inferred from homology"/>
<dbReference type="InterPro" id="IPR001623">
    <property type="entry name" value="DnaJ_domain"/>
</dbReference>
<dbReference type="InterPro" id="IPR018253">
    <property type="entry name" value="DnaJ_domain_CS"/>
</dbReference>
<keyword evidence="11 22" id="KW-0863">Zinc-finger</keyword>
<dbReference type="CDD" id="cd06257">
    <property type="entry name" value="DnaJ"/>
    <property type="match status" value="1"/>
</dbReference>
<evidence type="ECO:0000256" key="4">
    <source>
        <dbReference type="ARBA" id="ARBA00004556"/>
    </source>
</evidence>
<evidence type="ECO:0000256" key="17">
    <source>
        <dbReference type="ARBA" id="ARBA00023136"/>
    </source>
</evidence>
<dbReference type="PRINTS" id="PR00625">
    <property type="entry name" value="JDOMAIN"/>
</dbReference>
<comment type="subcellular location">
    <subcellularLocation>
        <location evidence="4">Cytoplasm</location>
        <location evidence="4">Perinuclear region</location>
    </subcellularLocation>
    <subcellularLocation>
        <location evidence="5">Membrane</location>
        <topology evidence="5">Lipid-anchor</topology>
    </subcellularLocation>
    <subcellularLocation>
        <location evidence="2">Microsome</location>
    </subcellularLocation>
    <subcellularLocation>
        <location evidence="3">Mitochondrion</location>
    </subcellularLocation>
    <subcellularLocation>
        <location evidence="1">Nucleus</location>
    </subcellularLocation>
</comment>
<dbReference type="GO" id="GO:0005634">
    <property type="term" value="C:nucleus"/>
    <property type="evidence" value="ECO:0007669"/>
    <property type="project" value="UniProtKB-SubCell"/>
</dbReference>
<dbReference type="HAMAP" id="MF_01152">
    <property type="entry name" value="DnaJ"/>
    <property type="match status" value="1"/>
</dbReference>
<dbReference type="GO" id="GO:0008270">
    <property type="term" value="F:zinc ion binding"/>
    <property type="evidence" value="ECO:0007669"/>
    <property type="project" value="UniProtKB-KW"/>
</dbReference>
<dbReference type="SUPFAM" id="SSF49493">
    <property type="entry name" value="HSP40/DnaJ peptide-binding domain"/>
    <property type="match status" value="2"/>
</dbReference>
<comment type="caution">
    <text evidence="26">The sequence shown here is derived from an EMBL/GenBank/DDBJ whole genome shotgun (WGS) entry which is preliminary data.</text>
</comment>
<dbReference type="InterPro" id="IPR036410">
    <property type="entry name" value="HSP_DnaJ_Cys-rich_dom_sf"/>
</dbReference>
<keyword evidence="15" id="KW-0007">Acetylation</keyword>
<feature type="region of interest" description="Disordered" evidence="23">
    <location>
        <begin position="372"/>
        <end position="399"/>
    </location>
</feature>
<accession>A0AAD9P850</accession>
<evidence type="ECO:0000256" key="19">
    <source>
        <dbReference type="ARBA" id="ARBA00023288"/>
    </source>
</evidence>
<comment type="subunit">
    <text evidence="21">Identified in a complex with HSPA1B and BAX. Interacts with RNF207.</text>
</comment>
<evidence type="ECO:0000256" key="1">
    <source>
        <dbReference type="ARBA" id="ARBA00004123"/>
    </source>
</evidence>
<dbReference type="InterPro" id="IPR036869">
    <property type="entry name" value="J_dom_sf"/>
</dbReference>
<dbReference type="FunFam" id="2.60.260.20:FF:000068">
    <property type="entry name" value="Chaperone protein dnaJ 3"/>
    <property type="match status" value="1"/>
</dbReference>
<dbReference type="FunFam" id="2.10.230.10:FF:000005">
    <property type="entry name" value="DnaJ homolog subfamily A member 1"/>
    <property type="match status" value="1"/>
</dbReference>
<dbReference type="GO" id="GO:0009408">
    <property type="term" value="P:response to heat"/>
    <property type="evidence" value="ECO:0007669"/>
    <property type="project" value="InterPro"/>
</dbReference>
<protein>
    <recommendedName>
        <fullName evidence="20">DnaJ homolog subfamily A member 1</fullName>
    </recommendedName>
</protein>
<keyword evidence="14" id="KW-0492">Microsome</keyword>
<name>A0AAD9P850_RIDPI</name>
<evidence type="ECO:0000256" key="16">
    <source>
        <dbReference type="ARBA" id="ARBA00023128"/>
    </source>
</evidence>
<evidence type="ECO:0000256" key="6">
    <source>
        <dbReference type="ARBA" id="ARBA00022481"/>
    </source>
</evidence>
<evidence type="ECO:0000256" key="9">
    <source>
        <dbReference type="ARBA" id="ARBA00022723"/>
    </source>
</evidence>
<keyword evidence="12" id="KW-0256">Endoplasmic reticulum</keyword>
<dbReference type="GO" id="GO:0005524">
    <property type="term" value="F:ATP binding"/>
    <property type="evidence" value="ECO:0007669"/>
    <property type="project" value="InterPro"/>
</dbReference>
<dbReference type="SUPFAM" id="SSF46565">
    <property type="entry name" value="Chaperone J-domain"/>
    <property type="match status" value="1"/>
</dbReference>
<dbReference type="Pfam" id="PF00684">
    <property type="entry name" value="DnaJ_CXXCXGXG"/>
    <property type="match status" value="1"/>
</dbReference>
<feature type="domain" description="J" evidence="24">
    <location>
        <begin position="6"/>
        <end position="68"/>
    </location>
</feature>
<sequence length="399" mass="44922">MVKETGFYDILGVKPGATPDELKKAYRKLALKYHPDKNPDSGDKFKAISQAYEVLSDEKKRKIYDQGGEQALKEGTGGGGGFHSPMDIFDMFFGGHHSSGPSKGKDMVQQLKVTLEELYNGSLRKLALQKNVICQKCDGYGGKKGSVQSCTTCHGSGMQIRIHQFAPGMVQQVQTVCHDCQGQGERINSKDRCKNCQGRKVIRERKILEVHIDKGMRDGQQIRFTGEGDQEPGVEPGDIIIVLDEKEHPVFQRRRMDLIMLMEITLTEALCGFQKTIEMLDKRILVINSYPGEVVQHNQLKSIMGEGMPQYRNPFEKGQLIIKFSVKFPTTVPVDKLPVLETILPPREKVIVPDGAEECMLEEYDINTQNVHNHRRGEVYDDDDDDDQHGARRVQCASQ</sequence>
<evidence type="ECO:0000256" key="5">
    <source>
        <dbReference type="ARBA" id="ARBA00004635"/>
    </source>
</evidence>
<dbReference type="GO" id="GO:0030544">
    <property type="term" value="F:Hsp70 protein binding"/>
    <property type="evidence" value="ECO:0007669"/>
    <property type="project" value="InterPro"/>
</dbReference>
<dbReference type="AlphaFoldDB" id="A0AAD9P850"/>
<evidence type="ECO:0000313" key="27">
    <source>
        <dbReference type="Proteomes" id="UP001209878"/>
    </source>
</evidence>
<keyword evidence="18" id="KW-0539">Nucleus</keyword>
<dbReference type="Proteomes" id="UP001209878">
    <property type="component" value="Unassembled WGS sequence"/>
</dbReference>
<evidence type="ECO:0000256" key="15">
    <source>
        <dbReference type="ARBA" id="ARBA00022990"/>
    </source>
</evidence>
<evidence type="ECO:0000256" key="14">
    <source>
        <dbReference type="ARBA" id="ARBA00022848"/>
    </source>
</evidence>
<keyword evidence="9 22" id="KW-0479">Metal-binding</keyword>
<feature type="domain" description="CR-type" evidence="25">
    <location>
        <begin position="121"/>
        <end position="205"/>
    </location>
</feature>
<evidence type="ECO:0000256" key="2">
    <source>
        <dbReference type="ARBA" id="ARBA00004144"/>
    </source>
</evidence>
<dbReference type="InterPro" id="IPR002939">
    <property type="entry name" value="DnaJ_C"/>
</dbReference>
<evidence type="ECO:0000256" key="18">
    <source>
        <dbReference type="ARBA" id="ARBA00023242"/>
    </source>
</evidence>
<dbReference type="GO" id="GO:0006457">
    <property type="term" value="P:protein folding"/>
    <property type="evidence" value="ECO:0007669"/>
    <property type="project" value="InterPro"/>
</dbReference>
<feature type="zinc finger region" description="CR-type" evidence="22">
    <location>
        <begin position="121"/>
        <end position="205"/>
    </location>
</feature>
<dbReference type="InterPro" id="IPR008971">
    <property type="entry name" value="HSP40/DnaJ_pept-bd"/>
</dbReference>
<dbReference type="PROSITE" id="PS51188">
    <property type="entry name" value="ZF_CR"/>
    <property type="match status" value="1"/>
</dbReference>
<dbReference type="EMBL" id="JAODUO010000092">
    <property type="protein sequence ID" value="KAK2189949.1"/>
    <property type="molecule type" value="Genomic_DNA"/>
</dbReference>
<keyword evidence="13 22" id="KW-0862">Zinc</keyword>
<organism evidence="26 27">
    <name type="scientific">Ridgeia piscesae</name>
    <name type="common">Tubeworm</name>
    <dbReference type="NCBI Taxonomy" id="27915"/>
    <lineage>
        <taxon>Eukaryota</taxon>
        <taxon>Metazoa</taxon>
        <taxon>Spiralia</taxon>
        <taxon>Lophotrochozoa</taxon>
        <taxon>Annelida</taxon>
        <taxon>Polychaeta</taxon>
        <taxon>Sedentaria</taxon>
        <taxon>Canalipalpata</taxon>
        <taxon>Sabellida</taxon>
        <taxon>Siboglinidae</taxon>
        <taxon>Ridgeia</taxon>
    </lineage>
</organism>
<keyword evidence="10" id="KW-0677">Repeat</keyword>
<gene>
    <name evidence="26" type="ORF">NP493_92g00034</name>
</gene>
<dbReference type="FunFam" id="1.10.287.110:FF:000014">
    <property type="entry name" value="dnaJ homolog subfamily A member 1"/>
    <property type="match status" value="1"/>
</dbReference>
<dbReference type="PANTHER" id="PTHR43888">
    <property type="entry name" value="DNAJ-LIKE-2, ISOFORM A-RELATED"/>
    <property type="match status" value="1"/>
</dbReference>
<evidence type="ECO:0000256" key="3">
    <source>
        <dbReference type="ARBA" id="ARBA00004173"/>
    </source>
</evidence>
<evidence type="ECO:0000259" key="25">
    <source>
        <dbReference type="PROSITE" id="PS51188"/>
    </source>
</evidence>
<dbReference type="Gene3D" id="2.10.230.10">
    <property type="entry name" value="Heat shock protein DnaJ, cysteine-rich domain"/>
    <property type="match status" value="1"/>
</dbReference>
<evidence type="ECO:0000313" key="26">
    <source>
        <dbReference type="EMBL" id="KAK2189949.1"/>
    </source>
</evidence>
<evidence type="ECO:0000256" key="20">
    <source>
        <dbReference type="ARBA" id="ARBA00040977"/>
    </source>
</evidence>
<evidence type="ECO:0000256" key="7">
    <source>
        <dbReference type="ARBA" id="ARBA00022490"/>
    </source>
</evidence>
<keyword evidence="16" id="KW-0496">Mitochondrion</keyword>
<evidence type="ECO:0000256" key="21">
    <source>
        <dbReference type="ARBA" id="ARBA00046752"/>
    </source>
</evidence>
<dbReference type="CDD" id="cd10719">
    <property type="entry name" value="DnaJ_zf"/>
    <property type="match status" value="1"/>
</dbReference>
<dbReference type="GO" id="GO:0005739">
    <property type="term" value="C:mitochondrion"/>
    <property type="evidence" value="ECO:0007669"/>
    <property type="project" value="UniProtKB-SubCell"/>
</dbReference>
<dbReference type="SUPFAM" id="SSF57938">
    <property type="entry name" value="DnaJ/Hsp40 cysteine-rich domain"/>
    <property type="match status" value="1"/>
</dbReference>
<evidence type="ECO:0000256" key="10">
    <source>
        <dbReference type="ARBA" id="ARBA00022737"/>
    </source>
</evidence>
<keyword evidence="8" id="KW-0597">Phosphoprotein</keyword>
<evidence type="ECO:0000256" key="12">
    <source>
        <dbReference type="ARBA" id="ARBA00022824"/>
    </source>
</evidence>
<reference evidence="26" key="1">
    <citation type="journal article" date="2023" name="Mol. Biol. Evol.">
        <title>Third-Generation Sequencing Reveals the Adaptive Role of the Epigenome in Three Deep-Sea Polychaetes.</title>
        <authorList>
            <person name="Perez M."/>
            <person name="Aroh O."/>
            <person name="Sun Y."/>
            <person name="Lan Y."/>
            <person name="Juniper S.K."/>
            <person name="Young C.R."/>
            <person name="Angers B."/>
            <person name="Qian P.Y."/>
        </authorList>
    </citation>
    <scope>NUCLEOTIDE SEQUENCE</scope>
    <source>
        <strain evidence="26">R07B-5</strain>
    </source>
</reference>